<organism evidence="1 2">
    <name type="scientific">Microthyrium microscopicum</name>
    <dbReference type="NCBI Taxonomy" id="703497"/>
    <lineage>
        <taxon>Eukaryota</taxon>
        <taxon>Fungi</taxon>
        <taxon>Dikarya</taxon>
        <taxon>Ascomycota</taxon>
        <taxon>Pezizomycotina</taxon>
        <taxon>Dothideomycetes</taxon>
        <taxon>Dothideomycetes incertae sedis</taxon>
        <taxon>Microthyriales</taxon>
        <taxon>Microthyriaceae</taxon>
        <taxon>Microthyrium</taxon>
    </lineage>
</organism>
<gene>
    <name evidence="1" type="ORF">BT63DRAFT_227391</name>
</gene>
<dbReference type="AlphaFoldDB" id="A0A6A6UCW0"/>
<proteinExistence type="predicted"/>
<evidence type="ECO:0000313" key="2">
    <source>
        <dbReference type="Proteomes" id="UP000799302"/>
    </source>
</evidence>
<sequence length="132" mass="15042">MAPSDPPNPLPEFIYKIHLPAEDFNYKLSDFDRVSGFIHLSVWEQVFKTADRFFANDTSLVIQRIQIDKLKAKGGNLEWEYVDGAIFPHWFFEPLDQALVGLGDVATWTRKSDVLWEGAFDGTSPPLAPESR</sequence>
<reference evidence="1" key="1">
    <citation type="journal article" date="2020" name="Stud. Mycol.">
        <title>101 Dothideomycetes genomes: a test case for predicting lifestyles and emergence of pathogens.</title>
        <authorList>
            <person name="Haridas S."/>
            <person name="Albert R."/>
            <person name="Binder M."/>
            <person name="Bloem J."/>
            <person name="Labutti K."/>
            <person name="Salamov A."/>
            <person name="Andreopoulos B."/>
            <person name="Baker S."/>
            <person name="Barry K."/>
            <person name="Bills G."/>
            <person name="Bluhm B."/>
            <person name="Cannon C."/>
            <person name="Castanera R."/>
            <person name="Culley D."/>
            <person name="Daum C."/>
            <person name="Ezra D."/>
            <person name="Gonzalez J."/>
            <person name="Henrissat B."/>
            <person name="Kuo A."/>
            <person name="Liang C."/>
            <person name="Lipzen A."/>
            <person name="Lutzoni F."/>
            <person name="Magnuson J."/>
            <person name="Mondo S."/>
            <person name="Nolan M."/>
            <person name="Ohm R."/>
            <person name="Pangilinan J."/>
            <person name="Park H.-J."/>
            <person name="Ramirez L."/>
            <person name="Alfaro M."/>
            <person name="Sun H."/>
            <person name="Tritt A."/>
            <person name="Yoshinaga Y."/>
            <person name="Zwiers L.-H."/>
            <person name="Turgeon B."/>
            <person name="Goodwin S."/>
            <person name="Spatafora J."/>
            <person name="Crous P."/>
            <person name="Grigoriev I."/>
        </authorList>
    </citation>
    <scope>NUCLEOTIDE SEQUENCE</scope>
    <source>
        <strain evidence="1">CBS 115976</strain>
    </source>
</reference>
<dbReference type="SUPFAM" id="SSF56399">
    <property type="entry name" value="ADP-ribosylation"/>
    <property type="match status" value="1"/>
</dbReference>
<dbReference type="EMBL" id="MU004234">
    <property type="protein sequence ID" value="KAF2669992.1"/>
    <property type="molecule type" value="Genomic_DNA"/>
</dbReference>
<dbReference type="PANTHER" id="PTHR34129:SF1">
    <property type="entry name" value="DUF952 DOMAIN-CONTAINING PROTEIN"/>
    <property type="match status" value="1"/>
</dbReference>
<name>A0A6A6UCW0_9PEZI</name>
<dbReference type="InterPro" id="IPR009297">
    <property type="entry name" value="DUF952"/>
</dbReference>
<dbReference type="Pfam" id="PF06108">
    <property type="entry name" value="DUF952"/>
    <property type="match status" value="1"/>
</dbReference>
<dbReference type="Gene3D" id="3.20.170.20">
    <property type="entry name" value="Protein of unknown function DUF952"/>
    <property type="match status" value="1"/>
</dbReference>
<accession>A0A6A6UCW0</accession>
<dbReference type="PANTHER" id="PTHR34129">
    <property type="entry name" value="BLR1139 PROTEIN"/>
    <property type="match status" value="1"/>
</dbReference>
<keyword evidence="2" id="KW-1185">Reference proteome</keyword>
<evidence type="ECO:0000313" key="1">
    <source>
        <dbReference type="EMBL" id="KAF2669992.1"/>
    </source>
</evidence>
<protein>
    <submittedName>
        <fullName evidence="1">Uncharacterized protein</fullName>
    </submittedName>
</protein>
<dbReference type="Proteomes" id="UP000799302">
    <property type="component" value="Unassembled WGS sequence"/>
</dbReference>
<dbReference type="OrthoDB" id="3335358at2759"/>